<dbReference type="SUPFAM" id="SSF56672">
    <property type="entry name" value="DNA/RNA polymerases"/>
    <property type="match status" value="1"/>
</dbReference>
<dbReference type="OrthoDB" id="6429553at2759"/>
<dbReference type="STRING" id="407821.A0A087TVB5"/>
<dbReference type="Gene3D" id="3.10.10.10">
    <property type="entry name" value="HIV Type 1 Reverse Transcriptase, subunit A, domain 1"/>
    <property type="match status" value="1"/>
</dbReference>
<feature type="non-terminal residue" evidence="1">
    <location>
        <position position="92"/>
    </location>
</feature>
<reference evidence="1 2" key="1">
    <citation type="submission" date="2013-11" db="EMBL/GenBank/DDBJ databases">
        <title>Genome sequencing of Stegodyphus mimosarum.</title>
        <authorList>
            <person name="Bechsgaard J."/>
        </authorList>
    </citation>
    <scope>NUCLEOTIDE SEQUENCE [LARGE SCALE GENOMIC DNA]</scope>
</reference>
<dbReference type="AlphaFoldDB" id="A0A087TVB5"/>
<dbReference type="OMA" id="ECESPYA"/>
<evidence type="ECO:0000313" key="1">
    <source>
        <dbReference type="EMBL" id="KFM69054.1"/>
    </source>
</evidence>
<dbReference type="GO" id="GO:0071897">
    <property type="term" value="P:DNA biosynthetic process"/>
    <property type="evidence" value="ECO:0007669"/>
    <property type="project" value="UniProtKB-ARBA"/>
</dbReference>
<dbReference type="Proteomes" id="UP000054359">
    <property type="component" value="Unassembled WGS sequence"/>
</dbReference>
<name>A0A087TVB5_STEMI</name>
<organism evidence="1 2">
    <name type="scientific">Stegodyphus mimosarum</name>
    <name type="common">African social velvet spider</name>
    <dbReference type="NCBI Taxonomy" id="407821"/>
    <lineage>
        <taxon>Eukaryota</taxon>
        <taxon>Metazoa</taxon>
        <taxon>Ecdysozoa</taxon>
        <taxon>Arthropoda</taxon>
        <taxon>Chelicerata</taxon>
        <taxon>Arachnida</taxon>
        <taxon>Araneae</taxon>
        <taxon>Araneomorphae</taxon>
        <taxon>Entelegynae</taxon>
        <taxon>Eresoidea</taxon>
        <taxon>Eresidae</taxon>
        <taxon>Stegodyphus</taxon>
    </lineage>
</organism>
<keyword evidence="2" id="KW-1185">Reference proteome</keyword>
<proteinExistence type="predicted"/>
<accession>A0A087TVB5</accession>
<evidence type="ECO:0000313" key="2">
    <source>
        <dbReference type="Proteomes" id="UP000054359"/>
    </source>
</evidence>
<protein>
    <submittedName>
        <fullName evidence="1">Retrovirus-related Pol polyprotein from transposon 412</fullName>
    </submittedName>
</protein>
<dbReference type="EMBL" id="KK116904">
    <property type="protein sequence ID" value="KFM69054.1"/>
    <property type="molecule type" value="Genomic_DNA"/>
</dbReference>
<dbReference type="InterPro" id="IPR043502">
    <property type="entry name" value="DNA/RNA_pol_sf"/>
</dbReference>
<gene>
    <name evidence="1" type="ORF">X975_23147</name>
</gene>
<sequence>MLTFLTYINSKPRNSSWQGAQIYRKPYRMSARQTEILETEVEKMIKLKVIEPGESDFTSPLILVEVPGKEARPCIDYSRLNEAIRTQYFPLP</sequence>